<keyword evidence="2" id="KW-0732">Signal</keyword>
<sequence length="216" mass="22719">MKRLVKFTCVAACAAMLGGCQSFPLTGWMFKGKRPAAEQRTELAGNTAGALEEGRAQLRDGKVSAAVASFRIALLDPATRAEASNGLGVAYARLGRPDLAERYFQGAIMAEPANTKYVANLLRLQQQVMLATRANAFEAAALAHTVNAAEPRREREALAGGRVVRVSRGEVVVQSRGDLGNAPAIAVAYRDATADPAAVPGAPSEGSYPVRIALPE</sequence>
<keyword evidence="1" id="KW-0802">TPR repeat</keyword>
<dbReference type="Proteomes" id="UP000469159">
    <property type="component" value="Unassembled WGS sequence"/>
</dbReference>
<dbReference type="InterPro" id="IPR019734">
    <property type="entry name" value="TPR_rpt"/>
</dbReference>
<evidence type="ECO:0000313" key="4">
    <source>
        <dbReference type="Proteomes" id="UP000469159"/>
    </source>
</evidence>
<dbReference type="Pfam" id="PF13432">
    <property type="entry name" value="TPR_16"/>
    <property type="match status" value="1"/>
</dbReference>
<protein>
    <submittedName>
        <fullName evidence="3">Tetratricopeptide repeat protein</fullName>
    </submittedName>
</protein>
<accession>A0A6I4URT6</accession>
<dbReference type="Gene3D" id="1.25.40.10">
    <property type="entry name" value="Tetratricopeptide repeat domain"/>
    <property type="match status" value="1"/>
</dbReference>
<dbReference type="AlphaFoldDB" id="A0A6I4URT6"/>
<dbReference type="EMBL" id="WTYK01000004">
    <property type="protein sequence ID" value="MXP41612.1"/>
    <property type="molecule type" value="Genomic_DNA"/>
</dbReference>
<feature type="chain" id="PRO_5026348195" evidence="2">
    <location>
        <begin position="23"/>
        <end position="216"/>
    </location>
</feature>
<feature type="repeat" description="TPR" evidence="1">
    <location>
        <begin position="81"/>
        <end position="114"/>
    </location>
</feature>
<keyword evidence="4" id="KW-1185">Reference proteome</keyword>
<dbReference type="SUPFAM" id="SSF48452">
    <property type="entry name" value="TPR-like"/>
    <property type="match status" value="1"/>
</dbReference>
<gene>
    <name evidence="3" type="ORF">GRI75_08145</name>
</gene>
<evidence type="ECO:0000256" key="2">
    <source>
        <dbReference type="SAM" id="SignalP"/>
    </source>
</evidence>
<comment type="caution">
    <text evidence="3">The sequence shown here is derived from an EMBL/GenBank/DDBJ whole genome shotgun (WGS) entry which is preliminary data.</text>
</comment>
<feature type="signal peptide" evidence="2">
    <location>
        <begin position="1"/>
        <end position="22"/>
    </location>
</feature>
<name>A0A6I4URT6_9SPHN</name>
<dbReference type="RefSeq" id="WP_160746470.1">
    <property type="nucleotide sequence ID" value="NZ_WTYK01000004.1"/>
</dbReference>
<dbReference type="PROSITE" id="PS51257">
    <property type="entry name" value="PROKAR_LIPOPROTEIN"/>
    <property type="match status" value="1"/>
</dbReference>
<reference evidence="3 4" key="1">
    <citation type="submission" date="2019-12" db="EMBL/GenBank/DDBJ databases">
        <title>Genomic-based taxomic classification of the family Erythrobacteraceae.</title>
        <authorList>
            <person name="Xu L."/>
        </authorList>
    </citation>
    <scope>NUCLEOTIDE SEQUENCE [LARGE SCALE GENOMIC DNA]</scope>
    <source>
        <strain evidence="3 4">MCCC 1K02066</strain>
    </source>
</reference>
<dbReference type="PROSITE" id="PS50005">
    <property type="entry name" value="TPR"/>
    <property type="match status" value="1"/>
</dbReference>
<dbReference type="OrthoDB" id="7190835at2"/>
<dbReference type="InterPro" id="IPR011990">
    <property type="entry name" value="TPR-like_helical_dom_sf"/>
</dbReference>
<organism evidence="3 4">
    <name type="scientific">Croceibacterium soli</name>
    <dbReference type="NCBI Taxonomy" id="1739690"/>
    <lineage>
        <taxon>Bacteria</taxon>
        <taxon>Pseudomonadati</taxon>
        <taxon>Pseudomonadota</taxon>
        <taxon>Alphaproteobacteria</taxon>
        <taxon>Sphingomonadales</taxon>
        <taxon>Erythrobacteraceae</taxon>
        <taxon>Croceibacterium</taxon>
    </lineage>
</organism>
<proteinExistence type="predicted"/>
<evidence type="ECO:0000256" key="1">
    <source>
        <dbReference type="PROSITE-ProRule" id="PRU00339"/>
    </source>
</evidence>
<evidence type="ECO:0000313" key="3">
    <source>
        <dbReference type="EMBL" id="MXP41612.1"/>
    </source>
</evidence>